<dbReference type="SUPFAM" id="SSF53335">
    <property type="entry name" value="S-adenosyl-L-methionine-dependent methyltransferases"/>
    <property type="match status" value="1"/>
</dbReference>
<keyword evidence="3" id="KW-0808">Transferase</keyword>
<evidence type="ECO:0000313" key="7">
    <source>
        <dbReference type="Proteomes" id="UP001320715"/>
    </source>
</evidence>
<dbReference type="PIRSF" id="PIRSF003085">
    <property type="entry name" value="CMAS"/>
    <property type="match status" value="1"/>
</dbReference>
<dbReference type="Pfam" id="PF02353">
    <property type="entry name" value="CMAS"/>
    <property type="match status" value="1"/>
</dbReference>
<evidence type="ECO:0000256" key="4">
    <source>
        <dbReference type="ARBA" id="ARBA00022691"/>
    </source>
</evidence>
<dbReference type="Proteomes" id="UP001320715">
    <property type="component" value="Unassembled WGS sequence"/>
</dbReference>
<dbReference type="PANTHER" id="PTHR43667:SF1">
    <property type="entry name" value="CYCLOPROPANE-FATTY-ACYL-PHOSPHOLIPID SYNTHASE"/>
    <property type="match status" value="1"/>
</dbReference>
<accession>A0ABT1CUY1</accession>
<dbReference type="GO" id="GO:0008168">
    <property type="term" value="F:methyltransferase activity"/>
    <property type="evidence" value="ECO:0007669"/>
    <property type="project" value="UniProtKB-KW"/>
</dbReference>
<comment type="caution">
    <text evidence="6">The sequence shown here is derived from an EMBL/GenBank/DDBJ whole genome shotgun (WGS) entry which is preliminary data.</text>
</comment>
<dbReference type="InterPro" id="IPR050723">
    <property type="entry name" value="CFA/CMAS"/>
</dbReference>
<gene>
    <name evidence="6" type="ORF">GTW23_17640</name>
</gene>
<dbReference type="RefSeq" id="WP_252916748.1">
    <property type="nucleotide sequence ID" value="NZ_JAAAML010000003.1"/>
</dbReference>
<evidence type="ECO:0000256" key="5">
    <source>
        <dbReference type="ARBA" id="ARBA00023098"/>
    </source>
</evidence>
<dbReference type="InterPro" id="IPR003333">
    <property type="entry name" value="CMAS"/>
</dbReference>
<protein>
    <submittedName>
        <fullName evidence="6">Methyltransferase domain-containing protein</fullName>
    </submittedName>
</protein>
<keyword evidence="4" id="KW-0949">S-adenosyl-L-methionine</keyword>
<dbReference type="Gene3D" id="3.40.50.150">
    <property type="entry name" value="Vaccinia Virus protein VP39"/>
    <property type="match status" value="1"/>
</dbReference>
<keyword evidence="7" id="KW-1185">Reference proteome</keyword>
<dbReference type="InterPro" id="IPR029063">
    <property type="entry name" value="SAM-dependent_MTases_sf"/>
</dbReference>
<dbReference type="PANTHER" id="PTHR43667">
    <property type="entry name" value="CYCLOPROPANE-FATTY-ACYL-PHOSPHOLIPID SYNTHASE"/>
    <property type="match status" value="1"/>
</dbReference>
<name>A0ABT1CUY1_9HYPH</name>
<evidence type="ECO:0000256" key="2">
    <source>
        <dbReference type="ARBA" id="ARBA00022603"/>
    </source>
</evidence>
<keyword evidence="2 6" id="KW-0489">Methyltransferase</keyword>
<dbReference type="GO" id="GO:0032259">
    <property type="term" value="P:methylation"/>
    <property type="evidence" value="ECO:0007669"/>
    <property type="project" value="UniProtKB-KW"/>
</dbReference>
<keyword evidence="5" id="KW-0443">Lipid metabolism</keyword>
<evidence type="ECO:0000313" key="6">
    <source>
        <dbReference type="EMBL" id="MCO6410010.1"/>
    </source>
</evidence>
<reference evidence="6 7" key="1">
    <citation type="submission" date="2020-01" db="EMBL/GenBank/DDBJ databases">
        <title>Genomes of bacteria type strains.</title>
        <authorList>
            <person name="Chen J."/>
            <person name="Zhu S."/>
            <person name="Yang J."/>
        </authorList>
    </citation>
    <scope>NUCLEOTIDE SEQUENCE [LARGE SCALE GENOMIC DNA]</scope>
    <source>
        <strain evidence="6 7">DSM 16655</strain>
    </source>
</reference>
<sequence length="434" mass="49822">MSANSRLKSLRKLLAHAREILQLDIGFRLWDGSTVPDDLDPAAFAIRFADEGVMASLLRSPNPETLLNLWVSSRVDLENGDMFDLVARRPKVRTREIRKQLSKFQVFNTARKFLFVDRGGPWPLSDQPDEKPSDGNAEENQKNIAYHYDVSNAFYELFLDDQMVYTCGYFTDWNNDIHQMQTDKLEMICRKLRLKAGEKMLDIGFGWGSLALYAAKNYGVHVTGVTLSERQLEYATQKAEKLGLSDRVNFILLDYAKVEGEFDKISSIGMHEAIGIDNYPTYYSTIHRVLKPGGIYLHHAITRPAKKDARTFRKKNKEFKLLTKYIFPGGELDHIGNTVTMLEQHGLEVHDVENWREHYQRTCRLWHDRLLANYQAAVAEVGEVKTRLWLVYLGGCSIAFERNTVRIYQTVTTRSARGSAGLPPTRADLYRQTD</sequence>
<evidence type="ECO:0000256" key="3">
    <source>
        <dbReference type="ARBA" id="ARBA00022679"/>
    </source>
</evidence>
<dbReference type="EMBL" id="JAAAML010000003">
    <property type="protein sequence ID" value="MCO6410010.1"/>
    <property type="molecule type" value="Genomic_DNA"/>
</dbReference>
<organism evidence="6 7">
    <name type="scientific">Hoeflea alexandrii</name>
    <dbReference type="NCBI Taxonomy" id="288436"/>
    <lineage>
        <taxon>Bacteria</taxon>
        <taxon>Pseudomonadati</taxon>
        <taxon>Pseudomonadota</taxon>
        <taxon>Alphaproteobacteria</taxon>
        <taxon>Hyphomicrobiales</taxon>
        <taxon>Rhizobiaceae</taxon>
        <taxon>Hoeflea</taxon>
    </lineage>
</organism>
<dbReference type="CDD" id="cd02440">
    <property type="entry name" value="AdoMet_MTases"/>
    <property type="match status" value="1"/>
</dbReference>
<proteinExistence type="inferred from homology"/>
<evidence type="ECO:0000256" key="1">
    <source>
        <dbReference type="ARBA" id="ARBA00010815"/>
    </source>
</evidence>
<comment type="similarity">
    <text evidence="1">Belongs to the CFA/CMAS family.</text>
</comment>